<proteinExistence type="predicted"/>
<evidence type="ECO:0000313" key="2">
    <source>
        <dbReference type="Proteomes" id="UP001153334"/>
    </source>
</evidence>
<accession>A0ACC2IZA5</accession>
<organism evidence="1 2">
    <name type="scientific">Nemania bipapillata</name>
    <dbReference type="NCBI Taxonomy" id="110536"/>
    <lineage>
        <taxon>Eukaryota</taxon>
        <taxon>Fungi</taxon>
        <taxon>Dikarya</taxon>
        <taxon>Ascomycota</taxon>
        <taxon>Pezizomycotina</taxon>
        <taxon>Sordariomycetes</taxon>
        <taxon>Xylariomycetidae</taxon>
        <taxon>Xylariales</taxon>
        <taxon>Xylariaceae</taxon>
        <taxon>Nemania</taxon>
    </lineage>
</organism>
<evidence type="ECO:0000313" key="1">
    <source>
        <dbReference type="EMBL" id="KAJ8120547.1"/>
    </source>
</evidence>
<dbReference type="EMBL" id="JAPESX010000597">
    <property type="protein sequence ID" value="KAJ8120547.1"/>
    <property type="molecule type" value="Genomic_DNA"/>
</dbReference>
<keyword evidence="2" id="KW-1185">Reference proteome</keyword>
<comment type="caution">
    <text evidence="1">The sequence shown here is derived from an EMBL/GenBank/DDBJ whole genome shotgun (WGS) entry which is preliminary data.</text>
</comment>
<reference evidence="1" key="1">
    <citation type="submission" date="2022-11" db="EMBL/GenBank/DDBJ databases">
        <title>Genome Sequence of Nemania bipapillata.</title>
        <authorList>
            <person name="Buettner E."/>
        </authorList>
    </citation>
    <scope>NUCLEOTIDE SEQUENCE</scope>
    <source>
        <strain evidence="1">CP14</strain>
    </source>
</reference>
<name>A0ACC2IZA5_9PEZI</name>
<gene>
    <name evidence="1" type="ORF">ONZ43_g2767</name>
</gene>
<protein>
    <submittedName>
        <fullName evidence="1">Uncharacterized protein</fullName>
    </submittedName>
</protein>
<sequence>MVHATKKRTKAESTAQPTQNSQIREISRTIKLIENLLKDLGDLEFENESNNLLLSYRDTLRQLYKDPKADIQLPIESAIIFFLKAKYGQALMVRSDIVQDIGATLQRVTAGLESRYKGTPYIAGMPKAICVLFTKHGETYVKLDVLETSVDKYHHNSGLYQQSVNARKSRLNEYKQSCELSVRHGFNALNKKVVYQLETLKTQTNDKNAEHSLVEAVMGVRWQLRNEMIALNSETFKPNGAQKSPRFFCACRFNSGDIHLSGTLQEYLRPKFETESCAEVAAMFASQAKAAAAYNAYAKVLQGDYLGECPIRSG</sequence>
<dbReference type="Proteomes" id="UP001153334">
    <property type="component" value="Unassembled WGS sequence"/>
</dbReference>